<name>A0AAV8W0P3_9CUCU</name>
<dbReference type="InterPro" id="IPR023796">
    <property type="entry name" value="Serpin_dom"/>
</dbReference>
<feature type="domain" description="Serpin" evidence="5">
    <location>
        <begin position="16"/>
        <end position="429"/>
    </location>
</feature>
<dbReference type="GO" id="GO:0004867">
    <property type="term" value="F:serine-type endopeptidase inhibitor activity"/>
    <property type="evidence" value="ECO:0007669"/>
    <property type="project" value="UniProtKB-KW"/>
</dbReference>
<organism evidence="6 7">
    <name type="scientific">Exocentrus adspersus</name>
    <dbReference type="NCBI Taxonomy" id="1586481"/>
    <lineage>
        <taxon>Eukaryota</taxon>
        <taxon>Metazoa</taxon>
        <taxon>Ecdysozoa</taxon>
        <taxon>Arthropoda</taxon>
        <taxon>Hexapoda</taxon>
        <taxon>Insecta</taxon>
        <taxon>Pterygota</taxon>
        <taxon>Neoptera</taxon>
        <taxon>Endopterygota</taxon>
        <taxon>Coleoptera</taxon>
        <taxon>Polyphaga</taxon>
        <taxon>Cucujiformia</taxon>
        <taxon>Chrysomeloidea</taxon>
        <taxon>Cerambycidae</taxon>
        <taxon>Lamiinae</taxon>
        <taxon>Acanthocinini</taxon>
        <taxon>Exocentrus</taxon>
    </lineage>
</organism>
<dbReference type="SUPFAM" id="SSF56574">
    <property type="entry name" value="Serpins"/>
    <property type="match status" value="1"/>
</dbReference>
<dbReference type="Pfam" id="PF00079">
    <property type="entry name" value="Serpin"/>
    <property type="match status" value="1"/>
</dbReference>
<reference evidence="6 7" key="1">
    <citation type="journal article" date="2023" name="Insect Mol. Biol.">
        <title>Genome sequencing provides insights into the evolution of gene families encoding plant cell wall-degrading enzymes in longhorned beetles.</title>
        <authorList>
            <person name="Shin N.R."/>
            <person name="Okamura Y."/>
            <person name="Kirsch R."/>
            <person name="Pauchet Y."/>
        </authorList>
    </citation>
    <scope>NUCLEOTIDE SEQUENCE [LARGE SCALE GENOMIC DNA]</scope>
    <source>
        <strain evidence="6">EAD_L_NR</strain>
    </source>
</reference>
<comment type="caution">
    <text evidence="6">The sequence shown here is derived from an EMBL/GenBank/DDBJ whole genome shotgun (WGS) entry which is preliminary data.</text>
</comment>
<evidence type="ECO:0000256" key="4">
    <source>
        <dbReference type="RuleBase" id="RU000411"/>
    </source>
</evidence>
<dbReference type="InterPro" id="IPR000215">
    <property type="entry name" value="Serpin_fam"/>
</dbReference>
<dbReference type="PANTHER" id="PTHR11461">
    <property type="entry name" value="SERINE PROTEASE INHIBITOR, SERPIN"/>
    <property type="match status" value="1"/>
</dbReference>
<dbReference type="Gene3D" id="3.30.497.10">
    <property type="entry name" value="Antithrombin, subunit I, domain 2"/>
    <property type="match status" value="2"/>
</dbReference>
<comment type="similarity">
    <text evidence="1 4">Belongs to the serpin family.</text>
</comment>
<keyword evidence="2" id="KW-0646">Protease inhibitor</keyword>
<dbReference type="GO" id="GO:0005615">
    <property type="term" value="C:extracellular space"/>
    <property type="evidence" value="ECO:0007669"/>
    <property type="project" value="InterPro"/>
</dbReference>
<evidence type="ECO:0000313" key="6">
    <source>
        <dbReference type="EMBL" id="KAJ8920139.1"/>
    </source>
</evidence>
<keyword evidence="3" id="KW-0722">Serine protease inhibitor</keyword>
<proteinExistence type="inferred from homology"/>
<accession>A0AAV8W0P3</accession>
<evidence type="ECO:0000313" key="7">
    <source>
        <dbReference type="Proteomes" id="UP001159042"/>
    </source>
</evidence>
<evidence type="ECO:0000256" key="2">
    <source>
        <dbReference type="ARBA" id="ARBA00022690"/>
    </source>
</evidence>
<protein>
    <recommendedName>
        <fullName evidence="5">Serpin domain-containing protein</fullName>
    </recommendedName>
</protein>
<evidence type="ECO:0000256" key="1">
    <source>
        <dbReference type="ARBA" id="ARBA00009500"/>
    </source>
</evidence>
<dbReference type="Gene3D" id="2.30.39.10">
    <property type="entry name" value="Alpha-1-antitrypsin, domain 1"/>
    <property type="match status" value="2"/>
</dbReference>
<dbReference type="InterPro" id="IPR042185">
    <property type="entry name" value="Serpin_sf_2"/>
</dbReference>
<evidence type="ECO:0000259" key="5">
    <source>
        <dbReference type="SMART" id="SM00093"/>
    </source>
</evidence>
<dbReference type="InterPro" id="IPR042178">
    <property type="entry name" value="Serpin_sf_1"/>
</dbReference>
<sequence length="432" mass="48862">MREYGLALEAVFGIGIRLQALLDSSTPSNFVVSPVSATVIVTQLLLGAEGEFRRQLYDLLSLPGHAPYDNLVYYNRNKRNETCVVPYALMHLHVSSMLRKLQKRKTGELYTLNLANALFYNKDIQLRNCFRRSMAQFYDSQINPLDFSQDTSSTINSWASANTNGLIKTIVQGPPPPTTSSIFLNSIYFKAQWETPFSDQLNTIDAFYTQENTTVDTTYMLGLIENILYADTKDYRMICLPYKNRELGMYILLPKTDNPYKFNSKEFIKQLDPSEVLQVIATAPLRDVVVKIPKLSLSNNLKLLEPLQKYAQFKKQASRTQNVKATQDIVHIVNCIEHNVENFKNFTPDGTPEIYLSGAADNANMLVSDIIQQIVFSINEEGTEAAAVTAGITDYMGGSKTMVLNRPFTFFIRHEPTFATLFWGSIVDPSRN</sequence>
<dbReference type="CDD" id="cd00172">
    <property type="entry name" value="serpin"/>
    <property type="match status" value="1"/>
</dbReference>
<keyword evidence="7" id="KW-1185">Reference proteome</keyword>
<gene>
    <name evidence="6" type="ORF">NQ315_011798</name>
</gene>
<dbReference type="EMBL" id="JANEYG010000015">
    <property type="protein sequence ID" value="KAJ8920139.1"/>
    <property type="molecule type" value="Genomic_DNA"/>
</dbReference>
<dbReference type="AlphaFoldDB" id="A0AAV8W0P3"/>
<dbReference type="PANTHER" id="PTHR11461:SF211">
    <property type="entry name" value="GH10112P-RELATED"/>
    <property type="match status" value="1"/>
</dbReference>
<dbReference type="Proteomes" id="UP001159042">
    <property type="component" value="Unassembled WGS sequence"/>
</dbReference>
<dbReference type="SMART" id="SM00093">
    <property type="entry name" value="SERPIN"/>
    <property type="match status" value="1"/>
</dbReference>
<evidence type="ECO:0000256" key="3">
    <source>
        <dbReference type="ARBA" id="ARBA00022900"/>
    </source>
</evidence>
<dbReference type="InterPro" id="IPR036186">
    <property type="entry name" value="Serpin_sf"/>
</dbReference>